<comment type="caution">
    <text evidence="3">The sequence shown here is derived from an EMBL/GenBank/DDBJ whole genome shotgun (WGS) entry which is preliminary data.</text>
</comment>
<feature type="transmembrane region" description="Helical" evidence="2">
    <location>
        <begin position="97"/>
        <end position="118"/>
    </location>
</feature>
<evidence type="ECO:0000313" key="3">
    <source>
        <dbReference type="EMBL" id="TWU50512.1"/>
    </source>
</evidence>
<dbReference type="InterPro" id="IPR018750">
    <property type="entry name" value="DUF2306_membrane"/>
</dbReference>
<accession>A0A5C6EMZ3</accession>
<keyword evidence="2" id="KW-0472">Membrane</keyword>
<evidence type="ECO:0008006" key="5">
    <source>
        <dbReference type="Google" id="ProtNLM"/>
    </source>
</evidence>
<evidence type="ECO:0000256" key="2">
    <source>
        <dbReference type="SAM" id="Phobius"/>
    </source>
</evidence>
<evidence type="ECO:0000313" key="4">
    <source>
        <dbReference type="Proteomes" id="UP000318288"/>
    </source>
</evidence>
<organism evidence="3 4">
    <name type="scientific">Rubripirellula tenax</name>
    <dbReference type="NCBI Taxonomy" id="2528015"/>
    <lineage>
        <taxon>Bacteria</taxon>
        <taxon>Pseudomonadati</taxon>
        <taxon>Planctomycetota</taxon>
        <taxon>Planctomycetia</taxon>
        <taxon>Pirellulales</taxon>
        <taxon>Pirellulaceae</taxon>
        <taxon>Rubripirellula</taxon>
    </lineage>
</organism>
<reference evidence="3 4" key="1">
    <citation type="submission" date="2019-02" db="EMBL/GenBank/DDBJ databases">
        <title>Deep-cultivation of Planctomycetes and their phenomic and genomic characterization uncovers novel biology.</title>
        <authorList>
            <person name="Wiegand S."/>
            <person name="Jogler M."/>
            <person name="Boedeker C."/>
            <person name="Pinto D."/>
            <person name="Vollmers J."/>
            <person name="Rivas-Marin E."/>
            <person name="Kohn T."/>
            <person name="Peeters S.H."/>
            <person name="Heuer A."/>
            <person name="Rast P."/>
            <person name="Oberbeckmann S."/>
            <person name="Bunk B."/>
            <person name="Jeske O."/>
            <person name="Meyerdierks A."/>
            <person name="Storesund J.E."/>
            <person name="Kallscheuer N."/>
            <person name="Luecker S."/>
            <person name="Lage O.M."/>
            <person name="Pohl T."/>
            <person name="Merkel B.J."/>
            <person name="Hornburger P."/>
            <person name="Mueller R.-W."/>
            <person name="Bruemmer F."/>
            <person name="Labrenz M."/>
            <person name="Spormann A.M."/>
            <person name="Op Den Camp H."/>
            <person name="Overmann J."/>
            <person name="Amann R."/>
            <person name="Jetten M.S.M."/>
            <person name="Mascher T."/>
            <person name="Medema M.H."/>
            <person name="Devos D.P."/>
            <person name="Kaster A.-K."/>
            <person name="Ovreas L."/>
            <person name="Rohde M."/>
            <person name="Galperin M.Y."/>
            <person name="Jogler C."/>
        </authorList>
    </citation>
    <scope>NUCLEOTIDE SEQUENCE [LARGE SCALE GENOMIC DNA]</scope>
    <source>
        <strain evidence="3 4">Poly51</strain>
    </source>
</reference>
<keyword evidence="4" id="KW-1185">Reference proteome</keyword>
<dbReference type="Pfam" id="PF10067">
    <property type="entry name" value="DUF2306"/>
    <property type="match status" value="1"/>
</dbReference>
<dbReference type="AlphaFoldDB" id="A0A5C6EMZ3"/>
<feature type="transmembrane region" description="Helical" evidence="2">
    <location>
        <begin position="163"/>
        <end position="183"/>
    </location>
</feature>
<feature type="transmembrane region" description="Helical" evidence="2">
    <location>
        <begin position="195"/>
        <end position="212"/>
    </location>
</feature>
<name>A0A5C6EMZ3_9BACT</name>
<dbReference type="Proteomes" id="UP000318288">
    <property type="component" value="Unassembled WGS sequence"/>
</dbReference>
<dbReference type="OrthoDB" id="283150at2"/>
<sequence>MSATHTTARRSWLHRAILFAATLLLTRVWALTIWEYRNYIPPNFDSAFLCGMRDTFFGWYSIAFYAHIVAGPIVLLLAAFLMFTGGRGPLASMHRRVAKLHIAIVVTVVAPTGFLMAIRAHAGPIAGVGFASLAIATAMTAVRAMQTAKQRSWVSHRKWATRCFLLLLSPLLLRLVSGLASVLDAESETFYRINAWVSWLAPWLIYELVLYIRSPSLRPLPKGSRHEQVSNSQTSVVPARLHPG</sequence>
<dbReference type="RefSeq" id="WP_146459245.1">
    <property type="nucleotide sequence ID" value="NZ_SJPW01000005.1"/>
</dbReference>
<evidence type="ECO:0000256" key="1">
    <source>
        <dbReference type="SAM" id="MobiDB-lite"/>
    </source>
</evidence>
<keyword evidence="2" id="KW-1133">Transmembrane helix</keyword>
<dbReference type="EMBL" id="SJPW01000005">
    <property type="protein sequence ID" value="TWU50512.1"/>
    <property type="molecule type" value="Genomic_DNA"/>
</dbReference>
<feature type="region of interest" description="Disordered" evidence="1">
    <location>
        <begin position="223"/>
        <end position="244"/>
    </location>
</feature>
<protein>
    <recommendedName>
        <fullName evidence="5">Membrane protein (DUF2306)</fullName>
    </recommendedName>
</protein>
<feature type="transmembrane region" description="Helical" evidence="2">
    <location>
        <begin position="62"/>
        <end position="85"/>
    </location>
</feature>
<feature type="transmembrane region" description="Helical" evidence="2">
    <location>
        <begin position="124"/>
        <end position="142"/>
    </location>
</feature>
<proteinExistence type="predicted"/>
<gene>
    <name evidence="3" type="ORF">Poly51_38020</name>
</gene>
<keyword evidence="2" id="KW-0812">Transmembrane</keyword>